<dbReference type="PANTHER" id="PTHR45339:SF1">
    <property type="entry name" value="HYBRID SIGNAL TRANSDUCTION HISTIDINE KINASE J"/>
    <property type="match status" value="1"/>
</dbReference>
<dbReference type="Pfam" id="PF00072">
    <property type="entry name" value="Response_reg"/>
    <property type="match status" value="1"/>
</dbReference>
<dbReference type="SMART" id="SM00387">
    <property type="entry name" value="HATPase_c"/>
    <property type="match status" value="1"/>
</dbReference>
<dbReference type="CDD" id="cd17546">
    <property type="entry name" value="REC_hyHK_CKI1_RcsC-like"/>
    <property type="match status" value="1"/>
</dbReference>
<dbReference type="SUPFAM" id="SSF47384">
    <property type="entry name" value="Homodimeric domain of signal transducing histidine kinase"/>
    <property type="match status" value="1"/>
</dbReference>
<dbReference type="SUPFAM" id="SSF55874">
    <property type="entry name" value="ATPase domain of HSP90 chaperone/DNA topoisomerase II/histidine kinase"/>
    <property type="match status" value="1"/>
</dbReference>
<dbReference type="EMBL" id="WJXZ01000018">
    <property type="protein sequence ID" value="MRS65754.1"/>
    <property type="molecule type" value="Genomic_DNA"/>
</dbReference>
<reference evidence="9 10" key="1">
    <citation type="journal article" date="2018" name="Antonie Van Leeuwenhoek">
        <title>Larkinella terrae sp. nov., isolated from soil on Jeju Island, South Korea.</title>
        <authorList>
            <person name="Ten L.N."/>
            <person name="Jeon J."/>
            <person name="Park S.J."/>
            <person name="Park S."/>
            <person name="Lee S.Y."/>
            <person name="Kim M.K."/>
            <person name="Jung H.Y."/>
        </authorList>
    </citation>
    <scope>NUCLEOTIDE SEQUENCE [LARGE SCALE GENOMIC DNA]</scope>
    <source>
        <strain evidence="9 10">KCTC 52001</strain>
    </source>
</reference>
<dbReference type="SMART" id="SM00388">
    <property type="entry name" value="HisKA"/>
    <property type="match status" value="1"/>
</dbReference>
<keyword evidence="3 5" id="KW-0597">Phosphoprotein</keyword>
<keyword evidence="10" id="KW-1185">Reference proteome</keyword>
<dbReference type="Gene3D" id="3.30.450.40">
    <property type="match status" value="1"/>
</dbReference>
<dbReference type="CDD" id="cd16922">
    <property type="entry name" value="HATPase_EvgS-ArcB-TorS-like"/>
    <property type="match status" value="1"/>
</dbReference>
<dbReference type="SUPFAM" id="SSF52172">
    <property type="entry name" value="CheY-like"/>
    <property type="match status" value="1"/>
</dbReference>
<keyword evidence="6" id="KW-0175">Coiled coil</keyword>
<evidence type="ECO:0000256" key="5">
    <source>
        <dbReference type="PROSITE-ProRule" id="PRU00169"/>
    </source>
</evidence>
<dbReference type="InterPro" id="IPR003594">
    <property type="entry name" value="HATPase_dom"/>
</dbReference>
<dbReference type="Gene3D" id="3.40.50.2300">
    <property type="match status" value="1"/>
</dbReference>
<dbReference type="InterPro" id="IPR003661">
    <property type="entry name" value="HisK_dim/P_dom"/>
</dbReference>
<dbReference type="EC" id="2.7.13.3" evidence="2"/>
<dbReference type="PANTHER" id="PTHR45339">
    <property type="entry name" value="HYBRID SIGNAL TRANSDUCTION HISTIDINE KINASE J"/>
    <property type="match status" value="1"/>
</dbReference>
<evidence type="ECO:0000259" key="8">
    <source>
        <dbReference type="PROSITE" id="PS50110"/>
    </source>
</evidence>
<dbReference type="InterPro" id="IPR004358">
    <property type="entry name" value="Sig_transdc_His_kin-like_C"/>
</dbReference>
<dbReference type="GO" id="GO:0000155">
    <property type="term" value="F:phosphorelay sensor kinase activity"/>
    <property type="evidence" value="ECO:0007669"/>
    <property type="project" value="InterPro"/>
</dbReference>
<organism evidence="9 10">
    <name type="scientific">Larkinella terrae</name>
    <dbReference type="NCBI Taxonomy" id="2025311"/>
    <lineage>
        <taxon>Bacteria</taxon>
        <taxon>Pseudomonadati</taxon>
        <taxon>Bacteroidota</taxon>
        <taxon>Cytophagia</taxon>
        <taxon>Cytophagales</taxon>
        <taxon>Spirosomataceae</taxon>
        <taxon>Larkinella</taxon>
    </lineage>
</organism>
<dbReference type="InterPro" id="IPR029016">
    <property type="entry name" value="GAF-like_dom_sf"/>
</dbReference>
<evidence type="ECO:0000256" key="2">
    <source>
        <dbReference type="ARBA" id="ARBA00012438"/>
    </source>
</evidence>
<dbReference type="FunFam" id="3.30.565.10:FF:000010">
    <property type="entry name" value="Sensor histidine kinase RcsC"/>
    <property type="match status" value="1"/>
</dbReference>
<feature type="domain" description="Response regulatory" evidence="8">
    <location>
        <begin position="436"/>
        <end position="550"/>
    </location>
</feature>
<feature type="domain" description="Histidine kinase" evidence="7">
    <location>
        <begin position="197"/>
        <end position="418"/>
    </location>
</feature>
<accession>A0A7K0EVA8</accession>
<dbReference type="InterPro" id="IPR011006">
    <property type="entry name" value="CheY-like_superfamily"/>
</dbReference>
<dbReference type="SUPFAM" id="SSF55781">
    <property type="entry name" value="GAF domain-like"/>
    <property type="match status" value="1"/>
</dbReference>
<comment type="caution">
    <text evidence="9">The sequence shown here is derived from an EMBL/GenBank/DDBJ whole genome shotgun (WGS) entry which is preliminary data.</text>
</comment>
<feature type="modified residue" description="4-aspartylphosphate" evidence="5">
    <location>
        <position position="485"/>
    </location>
</feature>
<protein>
    <recommendedName>
        <fullName evidence="2">histidine kinase</fullName>
        <ecNumber evidence="2">2.7.13.3</ecNumber>
    </recommendedName>
</protein>
<evidence type="ECO:0000313" key="10">
    <source>
        <dbReference type="Proteomes" id="UP000441754"/>
    </source>
</evidence>
<dbReference type="AlphaFoldDB" id="A0A7K0EVA8"/>
<dbReference type="Gene3D" id="1.10.287.130">
    <property type="match status" value="1"/>
</dbReference>
<gene>
    <name evidence="9" type="ORF">GJJ30_30990</name>
</gene>
<dbReference type="InterPro" id="IPR001789">
    <property type="entry name" value="Sig_transdc_resp-reg_receiver"/>
</dbReference>
<dbReference type="InterPro" id="IPR036890">
    <property type="entry name" value="HATPase_C_sf"/>
</dbReference>
<proteinExistence type="predicted"/>
<evidence type="ECO:0000313" key="9">
    <source>
        <dbReference type="EMBL" id="MRS65754.1"/>
    </source>
</evidence>
<name>A0A7K0EVA8_9BACT</name>
<dbReference type="Gene3D" id="3.30.565.10">
    <property type="entry name" value="Histidine kinase-like ATPase, C-terminal domain"/>
    <property type="match status" value="1"/>
</dbReference>
<dbReference type="InterPro" id="IPR005467">
    <property type="entry name" value="His_kinase_dom"/>
</dbReference>
<dbReference type="Pfam" id="PF02518">
    <property type="entry name" value="HATPase_c"/>
    <property type="match status" value="1"/>
</dbReference>
<dbReference type="PRINTS" id="PR00344">
    <property type="entry name" value="BCTRLSENSOR"/>
</dbReference>
<evidence type="ECO:0000256" key="1">
    <source>
        <dbReference type="ARBA" id="ARBA00000085"/>
    </source>
</evidence>
<evidence type="ECO:0000256" key="6">
    <source>
        <dbReference type="SAM" id="Coils"/>
    </source>
</evidence>
<comment type="catalytic activity">
    <reaction evidence="1">
        <text>ATP + protein L-histidine = ADP + protein N-phospho-L-histidine.</text>
        <dbReference type="EC" id="2.7.13.3"/>
    </reaction>
</comment>
<dbReference type="Proteomes" id="UP000441754">
    <property type="component" value="Unassembled WGS sequence"/>
</dbReference>
<evidence type="ECO:0000256" key="4">
    <source>
        <dbReference type="ARBA" id="ARBA00023012"/>
    </source>
</evidence>
<dbReference type="PROSITE" id="PS50109">
    <property type="entry name" value="HIS_KIN"/>
    <property type="match status" value="1"/>
</dbReference>
<keyword evidence="4" id="KW-0902">Two-component regulatory system</keyword>
<evidence type="ECO:0000259" key="7">
    <source>
        <dbReference type="PROSITE" id="PS50109"/>
    </source>
</evidence>
<evidence type="ECO:0000256" key="3">
    <source>
        <dbReference type="ARBA" id="ARBA00022553"/>
    </source>
</evidence>
<sequence>MPFTSFIYLDMLTAPIPFNDAQRLESLHQYFLLDTAPEAEYDRVSHIASQICQTPIAMVSLIDKDRQWVKSYFGLAVSSIPREISLCAHTIVNVHPLVVEDTSKDIRFWDNPAVVGPPNIIFYAGVPLLSSEGLAIGSICVIDHYPRQLAPAQKITLQALAAQVMLLMELRRTNNKLVQARAEAEELARQKSQLLATLSHEIRTPLHALEGYTQLMIDERPREDQQKSLRRLQTTGRTLINLVNNILDYSKLQAGKLLLEEIPFSLSELIQQAIDMQAWQAQQKNIQLTASIDPRLPAQLKGDATRLFQVLLNLISNAIKFTHVGEVRVGVEVLSGDNSEVTLKIAVHDTGIGIPQASLALLFNEYTQVSASTTRLYGGSGLGLAISRQLLELMGSKLEVQSQEGEGSQFGFRLSLPVFEAIPKESDALAPKPADLFLAVDDNPLNTKLLAHHITKQGGKVAVFNSPLEALESAKTVPYRAMILDLHMPELDGYELARALQEIQPGVPLIALSADDSVETIDRVKSTGFQFFLRKPFLPHDLVRILNELP</sequence>
<feature type="coiled-coil region" evidence="6">
    <location>
        <begin position="167"/>
        <end position="201"/>
    </location>
</feature>
<dbReference type="CDD" id="cd00082">
    <property type="entry name" value="HisKA"/>
    <property type="match status" value="1"/>
</dbReference>
<dbReference type="OrthoDB" id="9811889at2"/>
<dbReference type="PROSITE" id="PS50110">
    <property type="entry name" value="RESPONSE_REGULATORY"/>
    <property type="match status" value="1"/>
</dbReference>
<dbReference type="Pfam" id="PF00512">
    <property type="entry name" value="HisKA"/>
    <property type="match status" value="1"/>
</dbReference>
<dbReference type="InterPro" id="IPR036097">
    <property type="entry name" value="HisK_dim/P_sf"/>
</dbReference>
<dbReference type="SMART" id="SM00448">
    <property type="entry name" value="REC"/>
    <property type="match status" value="1"/>
</dbReference>